<evidence type="ECO:0000313" key="1">
    <source>
        <dbReference type="EMBL" id="GFR78556.1"/>
    </source>
</evidence>
<reference evidence="1 2" key="1">
    <citation type="journal article" date="2021" name="Elife">
        <title>Chloroplast acquisition without the gene transfer in kleptoplastic sea slugs, Plakobranchus ocellatus.</title>
        <authorList>
            <person name="Maeda T."/>
            <person name="Takahashi S."/>
            <person name="Yoshida T."/>
            <person name="Shimamura S."/>
            <person name="Takaki Y."/>
            <person name="Nagai Y."/>
            <person name="Toyoda A."/>
            <person name="Suzuki Y."/>
            <person name="Arimoto A."/>
            <person name="Ishii H."/>
            <person name="Satoh N."/>
            <person name="Nishiyama T."/>
            <person name="Hasebe M."/>
            <person name="Maruyama T."/>
            <person name="Minagawa J."/>
            <person name="Obokata J."/>
            <person name="Shigenobu S."/>
        </authorList>
    </citation>
    <scope>NUCLEOTIDE SEQUENCE [LARGE SCALE GENOMIC DNA]</scope>
</reference>
<keyword evidence="2" id="KW-1185">Reference proteome</keyword>
<accession>A0AAV4G0D3</accession>
<protein>
    <submittedName>
        <fullName evidence="1">Uncharacterized protein</fullName>
    </submittedName>
</protein>
<proteinExistence type="predicted"/>
<name>A0AAV4G0D3_9GAST</name>
<gene>
    <name evidence="1" type="ORF">ElyMa_005852700</name>
</gene>
<comment type="caution">
    <text evidence="1">The sequence shown here is derived from an EMBL/GenBank/DDBJ whole genome shotgun (WGS) entry which is preliminary data.</text>
</comment>
<dbReference type="AlphaFoldDB" id="A0AAV4G0D3"/>
<dbReference type="EMBL" id="BMAT01011756">
    <property type="protein sequence ID" value="GFR78556.1"/>
    <property type="molecule type" value="Genomic_DNA"/>
</dbReference>
<organism evidence="1 2">
    <name type="scientific">Elysia marginata</name>
    <dbReference type="NCBI Taxonomy" id="1093978"/>
    <lineage>
        <taxon>Eukaryota</taxon>
        <taxon>Metazoa</taxon>
        <taxon>Spiralia</taxon>
        <taxon>Lophotrochozoa</taxon>
        <taxon>Mollusca</taxon>
        <taxon>Gastropoda</taxon>
        <taxon>Heterobranchia</taxon>
        <taxon>Euthyneura</taxon>
        <taxon>Panpulmonata</taxon>
        <taxon>Sacoglossa</taxon>
        <taxon>Placobranchoidea</taxon>
        <taxon>Plakobranchidae</taxon>
        <taxon>Elysia</taxon>
    </lineage>
</organism>
<evidence type="ECO:0000313" key="2">
    <source>
        <dbReference type="Proteomes" id="UP000762676"/>
    </source>
</evidence>
<sequence>MQETIEALYNRDINTPFHFSTSNPPPTLLSDLPRNARDNYARKDPQTVQLLRAILVSSTFRGFSGQIVRRYCVLVVVIPGRCERERDVGH</sequence>
<dbReference type="Proteomes" id="UP000762676">
    <property type="component" value="Unassembled WGS sequence"/>
</dbReference>